<keyword evidence="1 4" id="KW-0238">DNA-binding</keyword>
<feature type="compositionally biased region" description="Low complexity" evidence="6">
    <location>
        <begin position="470"/>
        <end position="498"/>
    </location>
</feature>
<evidence type="ECO:0000256" key="3">
    <source>
        <dbReference type="ARBA" id="ARBA00023242"/>
    </source>
</evidence>
<dbReference type="InterPro" id="IPR009057">
    <property type="entry name" value="Homeodomain-like_sf"/>
</dbReference>
<feature type="domain" description="Homeobox" evidence="7">
    <location>
        <begin position="149"/>
        <end position="203"/>
    </location>
</feature>
<keyword evidence="3 4" id="KW-0539">Nucleus</keyword>
<gene>
    <name evidence="9" type="ORF">FB45DRAFT_1028281</name>
    <name evidence="8" type="ORF">FB45DRAFT_867317</name>
</gene>
<accession>A0AAD7FPX9</accession>
<evidence type="ECO:0000259" key="7">
    <source>
        <dbReference type="PROSITE" id="PS50071"/>
    </source>
</evidence>
<dbReference type="InterPro" id="IPR001356">
    <property type="entry name" value="HD"/>
</dbReference>
<comment type="subcellular location">
    <subcellularLocation>
        <location evidence="4 5">Nucleus</location>
    </subcellularLocation>
</comment>
<dbReference type="SMART" id="SM00389">
    <property type="entry name" value="HOX"/>
    <property type="match status" value="1"/>
</dbReference>
<feature type="compositionally biased region" description="Polar residues" evidence="6">
    <location>
        <begin position="437"/>
        <end position="462"/>
    </location>
</feature>
<feature type="compositionally biased region" description="Basic residues" evidence="6">
    <location>
        <begin position="409"/>
        <end position="427"/>
    </location>
</feature>
<evidence type="ECO:0000256" key="2">
    <source>
        <dbReference type="ARBA" id="ARBA00023155"/>
    </source>
</evidence>
<proteinExistence type="predicted"/>
<evidence type="ECO:0000256" key="5">
    <source>
        <dbReference type="RuleBase" id="RU000682"/>
    </source>
</evidence>
<dbReference type="SUPFAM" id="SSF46689">
    <property type="entry name" value="Homeodomain-like"/>
    <property type="match status" value="1"/>
</dbReference>
<dbReference type="CDD" id="cd00086">
    <property type="entry name" value="homeodomain"/>
    <property type="match status" value="1"/>
</dbReference>
<dbReference type="EMBL" id="JARKIF010000009">
    <property type="protein sequence ID" value="KAJ7631135.1"/>
    <property type="molecule type" value="Genomic_DNA"/>
</dbReference>
<reference evidence="9" key="1">
    <citation type="submission" date="2023-03" db="EMBL/GenBank/DDBJ databases">
        <title>Massive genome expansion in bonnet fungi (Mycena s.s.) driven by repeated elements and novel gene families across ecological guilds.</title>
        <authorList>
            <consortium name="Lawrence Berkeley National Laboratory"/>
            <person name="Harder C.B."/>
            <person name="Miyauchi S."/>
            <person name="Viragh M."/>
            <person name="Kuo A."/>
            <person name="Thoen E."/>
            <person name="Andreopoulos B."/>
            <person name="Lu D."/>
            <person name="Skrede I."/>
            <person name="Drula E."/>
            <person name="Henrissat B."/>
            <person name="Morin E."/>
            <person name="Kohler A."/>
            <person name="Barry K."/>
            <person name="LaButti K."/>
            <person name="Morin E."/>
            <person name="Salamov A."/>
            <person name="Lipzen A."/>
            <person name="Mereny Z."/>
            <person name="Hegedus B."/>
            <person name="Baldrian P."/>
            <person name="Stursova M."/>
            <person name="Weitz H."/>
            <person name="Taylor A."/>
            <person name="Grigoriev I.V."/>
            <person name="Nagy L.G."/>
            <person name="Martin F."/>
            <person name="Kauserud H."/>
        </authorList>
    </citation>
    <scope>NUCLEOTIDE SEQUENCE</scope>
    <source>
        <strain evidence="9">9284</strain>
    </source>
</reference>
<dbReference type="GO" id="GO:0003677">
    <property type="term" value="F:DNA binding"/>
    <property type="evidence" value="ECO:0007669"/>
    <property type="project" value="UniProtKB-UniRule"/>
</dbReference>
<dbReference type="InterPro" id="IPR017970">
    <property type="entry name" value="Homeobox_CS"/>
</dbReference>
<dbReference type="GO" id="GO:0005634">
    <property type="term" value="C:nucleus"/>
    <property type="evidence" value="ECO:0007669"/>
    <property type="project" value="UniProtKB-SubCell"/>
</dbReference>
<dbReference type="Pfam" id="PF00046">
    <property type="entry name" value="Homeodomain"/>
    <property type="match status" value="1"/>
</dbReference>
<keyword evidence="2 4" id="KW-0371">Homeobox</keyword>
<evidence type="ECO:0000313" key="8">
    <source>
        <dbReference type="EMBL" id="KAJ7631135.1"/>
    </source>
</evidence>
<sequence length="540" mass="60886">MADPESLRIIIQRAKSMAALLPASPPPIPEHTLTMSYIRPTLPVAQTLEQLIPGLDHRVIERFSPRYLSKTQEIRRLAEDRLHGTYLELVELPRHPGFLSLPRLWDRVIEVFAIKYARKIKALEEEVVAVIHKRRSAEQARKAPVCTQRPTFNHEFTPFLQKYFEYNAYPSAADRAQMAKKSMMEPRQIEVWFQNHRRRAKAEGKYLRRTGPSDPAPYEMCLKSMEEKMQPFLIPEPLRQSLDSDVSDVGSDDEEDDAQFYNDRPEELDLSDVLQPAPSRHAFPMPWSRSRNAPTTIRSTQQFSFPPPEWPRKPSAPVERPVVKMTELIRSFACCHVRDSNRVLSPPFKIATLVVPSPAPHPALVRGKFHPAPVVTKTSLNIIPAPRVRQRPFRSPSPSAQLATLVPPARKKKLAGPPRRTPKKALHHGITAEKSMVRSNTPPSRTPSLEASDFSPSRTPSFEASDFSPSRTPSFGSTGFSSRSTSTSSGPATPVGSPVVHPLEIREYLDLFGDDLPSRRSASPAFFMSEKQGFEFSFTG</sequence>
<dbReference type="EMBL" id="JARKIF010000009">
    <property type="protein sequence ID" value="KAJ7631137.1"/>
    <property type="molecule type" value="Genomic_DNA"/>
</dbReference>
<dbReference type="Proteomes" id="UP001221142">
    <property type="component" value="Unassembled WGS sequence"/>
</dbReference>
<evidence type="ECO:0000256" key="4">
    <source>
        <dbReference type="PROSITE-ProRule" id="PRU00108"/>
    </source>
</evidence>
<evidence type="ECO:0000313" key="9">
    <source>
        <dbReference type="EMBL" id="KAJ7631137.1"/>
    </source>
</evidence>
<feature type="region of interest" description="Disordered" evidence="6">
    <location>
        <begin position="386"/>
        <end position="498"/>
    </location>
</feature>
<feature type="DNA-binding region" description="Homeobox" evidence="4">
    <location>
        <begin position="151"/>
        <end position="204"/>
    </location>
</feature>
<dbReference type="Gene3D" id="1.10.10.60">
    <property type="entry name" value="Homeodomain-like"/>
    <property type="match status" value="1"/>
</dbReference>
<evidence type="ECO:0000256" key="1">
    <source>
        <dbReference type="ARBA" id="ARBA00023125"/>
    </source>
</evidence>
<protein>
    <recommendedName>
        <fullName evidence="7">Homeobox domain-containing protein</fullName>
    </recommendedName>
</protein>
<organism evidence="9 10">
    <name type="scientific">Roridomyces roridus</name>
    <dbReference type="NCBI Taxonomy" id="1738132"/>
    <lineage>
        <taxon>Eukaryota</taxon>
        <taxon>Fungi</taxon>
        <taxon>Dikarya</taxon>
        <taxon>Basidiomycota</taxon>
        <taxon>Agaricomycotina</taxon>
        <taxon>Agaricomycetes</taxon>
        <taxon>Agaricomycetidae</taxon>
        <taxon>Agaricales</taxon>
        <taxon>Marasmiineae</taxon>
        <taxon>Mycenaceae</taxon>
        <taxon>Roridomyces</taxon>
    </lineage>
</organism>
<evidence type="ECO:0000256" key="6">
    <source>
        <dbReference type="SAM" id="MobiDB-lite"/>
    </source>
</evidence>
<dbReference type="PROSITE" id="PS50071">
    <property type="entry name" value="HOMEOBOX_2"/>
    <property type="match status" value="1"/>
</dbReference>
<keyword evidence="10" id="KW-1185">Reference proteome</keyword>
<dbReference type="AlphaFoldDB" id="A0AAD7FPX9"/>
<evidence type="ECO:0000313" key="10">
    <source>
        <dbReference type="Proteomes" id="UP001221142"/>
    </source>
</evidence>
<dbReference type="GO" id="GO:0000981">
    <property type="term" value="F:DNA-binding transcription factor activity, RNA polymerase II-specific"/>
    <property type="evidence" value="ECO:0007669"/>
    <property type="project" value="InterPro"/>
</dbReference>
<dbReference type="PROSITE" id="PS00027">
    <property type="entry name" value="HOMEOBOX_1"/>
    <property type="match status" value="1"/>
</dbReference>
<name>A0AAD7FPX9_9AGAR</name>
<comment type="caution">
    <text evidence="9">The sequence shown here is derived from an EMBL/GenBank/DDBJ whole genome shotgun (WGS) entry which is preliminary data.</text>
</comment>